<evidence type="ECO:0000313" key="3">
    <source>
        <dbReference type="EMBL" id="QLI69445.1"/>
    </source>
</evidence>
<feature type="region of interest" description="Disordered" evidence="1">
    <location>
        <begin position="504"/>
        <end position="603"/>
    </location>
</feature>
<feature type="compositionally biased region" description="Basic and acidic residues" evidence="1">
    <location>
        <begin position="72"/>
        <end position="90"/>
    </location>
</feature>
<evidence type="ECO:0000313" key="4">
    <source>
        <dbReference type="Proteomes" id="UP000510686"/>
    </source>
</evidence>
<evidence type="ECO:0000256" key="1">
    <source>
        <dbReference type="SAM" id="MobiDB-lite"/>
    </source>
</evidence>
<dbReference type="RefSeq" id="XP_065986802.1">
    <property type="nucleotide sequence ID" value="XM_066130745.1"/>
</dbReference>
<name>A0A7D5Z110_9HYPO</name>
<proteinExistence type="predicted"/>
<dbReference type="Proteomes" id="UP000510686">
    <property type="component" value="Chromosome 3"/>
</dbReference>
<feature type="compositionally biased region" description="Basic and acidic residues" evidence="1">
    <location>
        <begin position="574"/>
        <end position="598"/>
    </location>
</feature>
<dbReference type="Pfam" id="PF11976">
    <property type="entry name" value="Rad60-SLD"/>
    <property type="match status" value="1"/>
</dbReference>
<evidence type="ECO:0000259" key="2">
    <source>
        <dbReference type="PROSITE" id="PS50053"/>
    </source>
</evidence>
<dbReference type="AlphaFoldDB" id="A0A7D5Z110"/>
<protein>
    <recommendedName>
        <fullName evidence="2">Ubiquitin-like domain-containing protein</fullName>
    </recommendedName>
</protein>
<feature type="compositionally biased region" description="Basic and acidic residues" evidence="1">
    <location>
        <begin position="552"/>
        <end position="563"/>
    </location>
</feature>
<dbReference type="Gene3D" id="3.10.20.90">
    <property type="entry name" value="Phosphatidylinositol 3-kinase Catalytic Subunit, Chain A, domain 1"/>
    <property type="match status" value="1"/>
</dbReference>
<dbReference type="InterPro" id="IPR029071">
    <property type="entry name" value="Ubiquitin-like_domsf"/>
</dbReference>
<keyword evidence="4" id="KW-1185">Reference proteome</keyword>
<dbReference type="OrthoDB" id="3365399at2759"/>
<gene>
    <name evidence="3" type="ORF">G6M90_00g062520</name>
</gene>
<sequence length="937" mass="106427">MRDKMETPSRPKGKKLPFKTTVLCKVASQNVETIHDEKLSAEDDGLDLFRRSKEMEPIIAAELQRSLKKRQRLEDERRQSAKSKRPLDDNIEREVIANAESGTFSQAARSTPPVVSELVKDSREVVSKFVTPLASKRMRLDSTLLRNASLDMDNADTTLNNLSSTRFLRSHPKQPTINNLPGDTLTSNGLPMVLLDSDDEDSIQVAPTPTNRRDSVCFIARDEDDEFAHYIRKAEEQRVHDGSYEAAAKEKIDILVTSIVPGTKPCCFKFLYDKQLRLVRNAWLTLQKHRGVLVDIEKDDDIVLTWCRKKAYAFSTLLNMGIRPHGDGRAIVDGHSTSGLAHGRTKVHIEAWTLDLFREMEREEALKRRRETVELLDEGGPVPAEREPVTPEVKIRVILKARDLDDVKMTVRPETTVGTLITSFRTQRSIGPDKYIGVWFDGDILEEHATMEEAEIDDMDTFELLHTFDALIGQSRNEIDEYLSRHPKLASNIRSLQSISAAEISNDIPTPPPENPQQENPPLDEVGATDRGACVKDNASLKTKIEALSGRSEYRKLRPRPSETPHPSVPGPVSHDDSCKPLRKKGDGNAEVGQEKTKRSCSQHSDGLKRDYILAKAAADVVANELTAPDTLIELREVILQERNRMSFNAQEPLSAFTKGKTASEGEIAEQLECLHTHFEKLRQNEHIKTIADRYHSALIVQLYDHYNKPKRTKYSLGVIFTKILLKDWVRKKLKNTTERTRRKKMQTKWKAEVQMHRIWLDFNDEFGCGALSLIPKQFRNTHGLRLNRPDEQELLLRIKAQHPYLKKDIEDLSFLMWHLLTYGVLPPQKLLLETLNELEIREMSQKNYRELLTFVDFPVPADVNGALEWPNRPHDNDFFSEDPAMLPQTAEQNAAEQQSAVAGSGSMRQFDDLMEECIDPAVLGPNAATPYDGAKM</sequence>
<dbReference type="EMBL" id="CP058934">
    <property type="protein sequence ID" value="QLI69445.1"/>
    <property type="molecule type" value="Genomic_DNA"/>
</dbReference>
<dbReference type="SUPFAM" id="SSF54236">
    <property type="entry name" value="Ubiquitin-like"/>
    <property type="match status" value="1"/>
</dbReference>
<dbReference type="PROSITE" id="PS50053">
    <property type="entry name" value="UBIQUITIN_2"/>
    <property type="match status" value="1"/>
</dbReference>
<feature type="domain" description="Ubiquitin-like" evidence="2">
    <location>
        <begin position="395"/>
        <end position="465"/>
    </location>
</feature>
<reference evidence="3 4" key="1">
    <citation type="submission" date="2020-07" db="EMBL/GenBank/DDBJ databases">
        <title>Telomere length de novo assembly of all 7 chromosomes of the fungus, Metarhizium brunneum, using a novel assembly pipeline.</title>
        <authorList>
            <person name="Saud z."/>
            <person name="Kortsinoglou A."/>
            <person name="Kouvelis V.N."/>
            <person name="Butt T.M."/>
        </authorList>
    </citation>
    <scope>NUCLEOTIDE SEQUENCE [LARGE SCALE GENOMIC DNA]</scope>
    <source>
        <strain evidence="3 4">4556</strain>
    </source>
</reference>
<dbReference type="GeneID" id="26244576"/>
<accession>A0A7D5Z110</accession>
<dbReference type="InterPro" id="IPR022617">
    <property type="entry name" value="Rad60/SUMO-like_dom"/>
</dbReference>
<organism evidence="3 4">
    <name type="scientific">Metarhizium brunneum</name>
    <dbReference type="NCBI Taxonomy" id="500148"/>
    <lineage>
        <taxon>Eukaryota</taxon>
        <taxon>Fungi</taxon>
        <taxon>Dikarya</taxon>
        <taxon>Ascomycota</taxon>
        <taxon>Pezizomycotina</taxon>
        <taxon>Sordariomycetes</taxon>
        <taxon>Hypocreomycetidae</taxon>
        <taxon>Hypocreales</taxon>
        <taxon>Clavicipitaceae</taxon>
        <taxon>Metarhizium</taxon>
    </lineage>
</organism>
<dbReference type="KEGG" id="mbrn:26244576"/>
<feature type="region of interest" description="Disordered" evidence="1">
    <location>
        <begin position="69"/>
        <end position="90"/>
    </location>
</feature>
<dbReference type="InterPro" id="IPR000626">
    <property type="entry name" value="Ubiquitin-like_dom"/>
</dbReference>